<dbReference type="AlphaFoldDB" id="A0A8X7BEP0"/>
<sequence length="97" mass="11402">MENSRGLQRWHMSKMPFYAFLCALKLEAATDANRRDHQSIRGARVTSDAPCESPWEKEIDKLREEIQDLMTYRQNLRKHRITRWGCRGAGHLRSSCP</sequence>
<comment type="caution">
    <text evidence="1">The sequence shown here is derived from an EMBL/GenBank/DDBJ whole genome shotgun (WGS) entry which is preliminary data.</text>
</comment>
<dbReference type="Proteomes" id="UP000887159">
    <property type="component" value="Unassembled WGS sequence"/>
</dbReference>
<reference evidence="1" key="1">
    <citation type="submission" date="2020-08" db="EMBL/GenBank/DDBJ databases">
        <title>Multicomponent nature underlies the extraordinary mechanical properties of spider dragline silk.</title>
        <authorList>
            <person name="Kono N."/>
            <person name="Nakamura H."/>
            <person name="Mori M."/>
            <person name="Yoshida Y."/>
            <person name="Ohtoshi R."/>
            <person name="Malay A.D."/>
            <person name="Moran D.A.P."/>
            <person name="Tomita M."/>
            <person name="Numata K."/>
            <person name="Arakawa K."/>
        </authorList>
    </citation>
    <scope>NUCLEOTIDE SEQUENCE</scope>
</reference>
<dbReference type="EMBL" id="BMAU01021381">
    <property type="protein sequence ID" value="GFY27874.1"/>
    <property type="molecule type" value="Genomic_DNA"/>
</dbReference>
<name>A0A8X7BEP0_TRICX</name>
<proteinExistence type="predicted"/>
<evidence type="ECO:0000313" key="2">
    <source>
        <dbReference type="Proteomes" id="UP000887159"/>
    </source>
</evidence>
<keyword evidence="2" id="KW-1185">Reference proteome</keyword>
<protein>
    <submittedName>
        <fullName evidence="1">Uncharacterized protein</fullName>
    </submittedName>
</protein>
<accession>A0A8X7BEP0</accession>
<organism evidence="1 2">
    <name type="scientific">Trichonephila clavipes</name>
    <name type="common">Golden silk orbweaver</name>
    <name type="synonym">Nephila clavipes</name>
    <dbReference type="NCBI Taxonomy" id="2585209"/>
    <lineage>
        <taxon>Eukaryota</taxon>
        <taxon>Metazoa</taxon>
        <taxon>Ecdysozoa</taxon>
        <taxon>Arthropoda</taxon>
        <taxon>Chelicerata</taxon>
        <taxon>Arachnida</taxon>
        <taxon>Araneae</taxon>
        <taxon>Araneomorphae</taxon>
        <taxon>Entelegynae</taxon>
        <taxon>Araneoidea</taxon>
        <taxon>Nephilidae</taxon>
        <taxon>Trichonephila</taxon>
    </lineage>
</organism>
<evidence type="ECO:0000313" key="1">
    <source>
        <dbReference type="EMBL" id="GFY27874.1"/>
    </source>
</evidence>
<gene>
    <name evidence="1" type="primary">NCL1_60214</name>
    <name evidence="1" type="ORF">TNCV_243391</name>
</gene>